<dbReference type="Gene3D" id="3.40.50.300">
    <property type="entry name" value="P-loop containing nucleotide triphosphate hydrolases"/>
    <property type="match status" value="1"/>
</dbReference>
<feature type="region of interest" description="Disordered" evidence="2">
    <location>
        <begin position="376"/>
        <end position="452"/>
    </location>
</feature>
<dbReference type="Proteomes" id="UP000326354">
    <property type="component" value="Chromosome"/>
</dbReference>
<evidence type="ECO:0000259" key="3">
    <source>
        <dbReference type="Pfam" id="PF00437"/>
    </source>
</evidence>
<feature type="domain" description="Bacterial type II secretion system protein E" evidence="3">
    <location>
        <begin position="93"/>
        <end position="283"/>
    </location>
</feature>
<name>A0A5S9F2C9_UABAM</name>
<evidence type="ECO:0000256" key="2">
    <source>
        <dbReference type="SAM" id="MobiDB-lite"/>
    </source>
</evidence>
<evidence type="ECO:0000313" key="5">
    <source>
        <dbReference type="Proteomes" id="UP000326354"/>
    </source>
</evidence>
<dbReference type="OrthoDB" id="9808272at2"/>
<dbReference type="SUPFAM" id="SSF52540">
    <property type="entry name" value="P-loop containing nucleoside triphosphate hydrolases"/>
    <property type="match status" value="1"/>
</dbReference>
<dbReference type="Pfam" id="PF00437">
    <property type="entry name" value="T2SSE"/>
    <property type="match status" value="1"/>
</dbReference>
<keyword evidence="5" id="KW-1185">Reference proteome</keyword>
<dbReference type="GO" id="GO:0005524">
    <property type="term" value="F:ATP binding"/>
    <property type="evidence" value="ECO:0007669"/>
    <property type="project" value="InterPro"/>
</dbReference>
<dbReference type="GO" id="GO:0016887">
    <property type="term" value="F:ATP hydrolysis activity"/>
    <property type="evidence" value="ECO:0007669"/>
    <property type="project" value="InterPro"/>
</dbReference>
<dbReference type="CDD" id="cd01131">
    <property type="entry name" value="PilT"/>
    <property type="match status" value="1"/>
</dbReference>
<dbReference type="PANTHER" id="PTHR30486:SF16">
    <property type="entry name" value="TWITCHING MOTILITY PROTEIN PILT"/>
    <property type="match status" value="1"/>
</dbReference>
<evidence type="ECO:0000256" key="1">
    <source>
        <dbReference type="ARBA" id="ARBA00006611"/>
    </source>
</evidence>
<dbReference type="AlphaFoldDB" id="A0A5S9F2C9"/>
<dbReference type="KEGG" id="uam:UABAM_00672"/>
<proteinExistence type="inferred from homology"/>
<dbReference type="InterPro" id="IPR006321">
    <property type="entry name" value="PilT/PilU"/>
</dbReference>
<evidence type="ECO:0000313" key="4">
    <source>
        <dbReference type="EMBL" id="BBM82329.1"/>
    </source>
</evidence>
<reference evidence="4 5" key="1">
    <citation type="submission" date="2019-08" db="EMBL/GenBank/DDBJ databases">
        <title>Complete genome sequence of Candidatus Uab amorphum.</title>
        <authorList>
            <person name="Shiratori T."/>
            <person name="Suzuki S."/>
            <person name="Kakizawa Y."/>
            <person name="Ishida K."/>
        </authorList>
    </citation>
    <scope>NUCLEOTIDE SEQUENCE [LARGE SCALE GENOMIC DNA]</scope>
    <source>
        <strain evidence="4 5">SRT547</strain>
    </source>
</reference>
<protein>
    <submittedName>
        <fullName evidence="4">Twitching motility protein PilT</fullName>
    </submittedName>
</protein>
<sequence length="452" mass="50706">MRKNEIDFMLERILQSYEDISDIIFTVGRPMQVVTSGLLQPVQFEDIPIVNLTPFQTEVFSLNLVQGNSNLMHQLITTGSCDCSYQLMDYERFRVNIFSQRGQYSIVLRKLSSVIPTLQQLNLPTILQQISSEKNGLVLVTGATGSGKSSTLAAMIDEINTNQQVHVITLEDPIEFDHKHKLSTINQRELGLDFYSFPQGLRAALRQTPKVILVGEMRDRETFEIVLSAAETGHLVFSTVHTNDTGQTISRISAMFPKNDQSLIRNRLAESLRWVIGQRLVPRIQGGRIAALEILNNNARINEIIMNGETEDKTFYDVISKSPQYGMISFDQSLGSLYGQGIIAENTARTYCTRRSVITREIDRVNAEKGIVGSYRTAVSQPKPAPKTNEVKAPQHPSTQAPTAKPPSAFPKTTQKPTIPSRGIIPRPEIKKKQNPQGNSFNFKNLKMDKDE</sequence>
<accession>A0A5S9F2C9</accession>
<gene>
    <name evidence="4" type="ORF">UABAM_00672</name>
</gene>
<dbReference type="NCBIfam" id="TIGR01420">
    <property type="entry name" value="pilT_fam"/>
    <property type="match status" value="1"/>
</dbReference>
<organism evidence="4 5">
    <name type="scientific">Uabimicrobium amorphum</name>
    <dbReference type="NCBI Taxonomy" id="2596890"/>
    <lineage>
        <taxon>Bacteria</taxon>
        <taxon>Pseudomonadati</taxon>
        <taxon>Planctomycetota</taxon>
        <taxon>Candidatus Uabimicrobiia</taxon>
        <taxon>Candidatus Uabimicrobiales</taxon>
        <taxon>Candidatus Uabimicrobiaceae</taxon>
        <taxon>Candidatus Uabimicrobium</taxon>
    </lineage>
</organism>
<dbReference type="InterPro" id="IPR050921">
    <property type="entry name" value="T4SS_GSP_E_ATPase"/>
</dbReference>
<dbReference type="EMBL" id="AP019860">
    <property type="protein sequence ID" value="BBM82329.1"/>
    <property type="molecule type" value="Genomic_DNA"/>
</dbReference>
<dbReference type="Gene3D" id="3.30.450.90">
    <property type="match status" value="1"/>
</dbReference>
<dbReference type="InterPro" id="IPR027417">
    <property type="entry name" value="P-loop_NTPase"/>
</dbReference>
<dbReference type="InterPro" id="IPR001482">
    <property type="entry name" value="T2SS/T4SS_dom"/>
</dbReference>
<dbReference type="PANTHER" id="PTHR30486">
    <property type="entry name" value="TWITCHING MOTILITY PROTEIN PILT"/>
    <property type="match status" value="1"/>
</dbReference>
<comment type="similarity">
    <text evidence="1">Belongs to the GSP E family.</text>
</comment>
<dbReference type="RefSeq" id="WP_151966577.1">
    <property type="nucleotide sequence ID" value="NZ_AP019860.1"/>
</dbReference>